<feature type="compositionally biased region" description="Basic and acidic residues" evidence="1">
    <location>
        <begin position="396"/>
        <end position="416"/>
    </location>
</feature>
<dbReference type="InterPro" id="IPR059009">
    <property type="entry name" value="Znf_C2H2_17_1st"/>
</dbReference>
<feature type="compositionally biased region" description="Polar residues" evidence="1">
    <location>
        <begin position="566"/>
        <end position="599"/>
    </location>
</feature>
<keyword evidence="2" id="KW-1133">Transmembrane helix</keyword>
<keyword evidence="5" id="KW-1185">Reference proteome</keyword>
<dbReference type="Proteomes" id="UP000006564">
    <property type="component" value="Chromosome 4"/>
</dbReference>
<dbReference type="VEuPathDB" id="FungiDB:AO090012000646"/>
<reference evidence="4 5" key="1">
    <citation type="journal article" date="2005" name="Nature">
        <title>Genome sequencing and analysis of Aspergillus oryzae.</title>
        <authorList>
            <person name="Machida M."/>
            <person name="Asai K."/>
            <person name="Sano M."/>
            <person name="Tanaka T."/>
            <person name="Kumagai T."/>
            <person name="Terai G."/>
            <person name="Kusumoto K."/>
            <person name="Arima T."/>
            <person name="Akita O."/>
            <person name="Kashiwagi Y."/>
            <person name="Abe K."/>
            <person name="Gomi K."/>
            <person name="Horiuchi H."/>
            <person name="Kitamoto K."/>
            <person name="Kobayashi T."/>
            <person name="Takeuchi M."/>
            <person name="Denning D.W."/>
            <person name="Galagan J.E."/>
            <person name="Nierman W.C."/>
            <person name="Yu J."/>
            <person name="Archer D.B."/>
            <person name="Bennett J.W."/>
            <person name="Bhatnagar D."/>
            <person name="Cleveland T.E."/>
            <person name="Fedorova N.D."/>
            <person name="Gotoh O."/>
            <person name="Horikawa H."/>
            <person name="Hosoyama A."/>
            <person name="Ichinomiya M."/>
            <person name="Igarashi R."/>
            <person name="Iwashita K."/>
            <person name="Juvvadi P.R."/>
            <person name="Kato M."/>
            <person name="Kato Y."/>
            <person name="Kin T."/>
            <person name="Kokubun A."/>
            <person name="Maeda H."/>
            <person name="Maeyama N."/>
            <person name="Maruyama J."/>
            <person name="Nagasaki H."/>
            <person name="Nakajima T."/>
            <person name="Oda K."/>
            <person name="Okada K."/>
            <person name="Paulsen I."/>
            <person name="Sakamoto K."/>
            <person name="Sawano T."/>
            <person name="Takahashi M."/>
            <person name="Takase K."/>
            <person name="Terabayashi Y."/>
            <person name="Wortman J."/>
            <person name="Yamada O."/>
            <person name="Yamagata Y."/>
            <person name="Anazawa H."/>
            <person name="Hata Y."/>
            <person name="Koide Y."/>
            <person name="Komori T."/>
            <person name="Koyama Y."/>
            <person name="Minetoki T."/>
            <person name="Suharnan S."/>
            <person name="Tanaka A."/>
            <person name="Isono K."/>
            <person name="Kuhara S."/>
            <person name="Ogasawara N."/>
            <person name="Kikuchi H."/>
        </authorList>
    </citation>
    <scope>NUCLEOTIDE SEQUENCE [LARGE SCALE GENOMIC DNA]</scope>
    <source>
        <strain evidence="5">ATCC 42149 / RIB 40</strain>
    </source>
</reference>
<keyword evidence="2" id="KW-0472">Membrane</keyword>
<feature type="domain" description="C2H2-type" evidence="3">
    <location>
        <begin position="499"/>
        <end position="529"/>
    </location>
</feature>
<dbReference type="AlphaFoldDB" id="Q2UCC7"/>
<dbReference type="EMBL" id="AP007161">
    <property type="protein sequence ID" value="BAE60788.1"/>
    <property type="molecule type" value="Genomic_DNA"/>
</dbReference>
<dbReference type="OMA" id="YRCKVPA"/>
<feature type="compositionally biased region" description="Low complexity" evidence="1">
    <location>
        <begin position="534"/>
        <end position="544"/>
    </location>
</feature>
<evidence type="ECO:0000259" key="3">
    <source>
        <dbReference type="SMART" id="SM00355"/>
    </source>
</evidence>
<evidence type="ECO:0000256" key="1">
    <source>
        <dbReference type="SAM" id="MobiDB-lite"/>
    </source>
</evidence>
<name>Q2UCC7_ASPOR</name>
<dbReference type="HOGENOM" id="CLU_038084_0_0_1"/>
<dbReference type="InterPro" id="IPR013087">
    <property type="entry name" value="Znf_C2H2_type"/>
</dbReference>
<evidence type="ECO:0000313" key="4">
    <source>
        <dbReference type="EMBL" id="BAE60788.1"/>
    </source>
</evidence>
<feature type="transmembrane region" description="Helical" evidence="2">
    <location>
        <begin position="9"/>
        <end position="30"/>
    </location>
</feature>
<feature type="region of interest" description="Disordered" evidence="1">
    <location>
        <begin position="237"/>
        <end position="259"/>
    </location>
</feature>
<feature type="region of interest" description="Disordered" evidence="1">
    <location>
        <begin position="365"/>
        <end position="418"/>
    </location>
</feature>
<evidence type="ECO:0000256" key="2">
    <source>
        <dbReference type="SAM" id="Phobius"/>
    </source>
</evidence>
<sequence>MRCGPPCRCAFTVASCLAIVCIVAWIITSLSLDLSDSINGSYVLWTSLPPGSRTCVVSLVSMIMFQKCKAELDLKYITMPCHIKNDPEQVSLSQSALKNMDHISLPRHTDLIPGISNMASRSIQDDDLSSQDNFSLCSSTHQSHGTPHGLPSWALGDVDSLDNGVIPSTKPESPEVQMLSFNLSHQLMPSTVGPTDVMYHTGSEYPGFHDNDLDLTHPQDFNPYSMMDLTAYDDVSGQSGNQSCTDDALSSHSSHTDDSHLAASDAWNSMVTDTRNYHGSPLEQFSSSMFHPVPVSPPLTEASNDVSVTSSCSHTGYPSFMTHEDAMLKDVTTTPVGSHGINLGDPLFPLTPPLAEQDPNKTIRASKNARRPALHTPPSQTQVKQDPEFFPPLPKEPVRQRSTKESTELRNPRDHPYYSLPTHNDGKYYCPFANGDKPCNHAPTTQKCAYHKYLDSHLKPYRCKVPACMDAQLQFSSNACLFRHEREAHGFHGHGDNPHLCLFEGCDRSIPGYGFPRRWNLFDHMRRVHDYASSDRPSSPDASPTTGQAAKKKEAVGRKRRVTGVSGAQTMKRTRSTQSQTNPLKAAQQTSAHHSQRLQNAERNYYNCRSRLLEELSKITPQDSSMHEKVNASLQELITLGLNYRHIEASQAAAQIANGLPA</sequence>
<dbReference type="KEGG" id="aor:AO090012000646"/>
<dbReference type="InterPro" id="IPR059095">
    <property type="entry name" value="Znf_C2H2_17_2nd"/>
</dbReference>
<dbReference type="SMART" id="SM00355">
    <property type="entry name" value="ZnF_C2H2"/>
    <property type="match status" value="2"/>
</dbReference>
<feature type="region of interest" description="Disordered" evidence="1">
    <location>
        <begin position="531"/>
        <end position="599"/>
    </location>
</feature>
<dbReference type="Gene3D" id="3.30.160.60">
    <property type="entry name" value="Classic Zinc Finger"/>
    <property type="match status" value="1"/>
</dbReference>
<feature type="domain" description="C2H2-type" evidence="3">
    <location>
        <begin position="461"/>
        <end position="489"/>
    </location>
</feature>
<dbReference type="EMBL" id="BA000052">
    <property type="protein sequence ID" value="BAE60788.1"/>
    <property type="molecule type" value="Genomic_DNA"/>
</dbReference>
<dbReference type="RefSeq" id="XP_023091485.1">
    <property type="nucleotide sequence ID" value="XM_023236571.1"/>
</dbReference>
<dbReference type="GeneID" id="5988447"/>
<organism evidence="4 5">
    <name type="scientific">Aspergillus oryzae (strain ATCC 42149 / RIB 40)</name>
    <name type="common">Yellow koji mold</name>
    <dbReference type="NCBI Taxonomy" id="510516"/>
    <lineage>
        <taxon>Eukaryota</taxon>
        <taxon>Fungi</taxon>
        <taxon>Dikarya</taxon>
        <taxon>Ascomycota</taxon>
        <taxon>Pezizomycotina</taxon>
        <taxon>Eurotiomycetes</taxon>
        <taxon>Eurotiomycetidae</taxon>
        <taxon>Eurotiales</taxon>
        <taxon>Aspergillaceae</taxon>
        <taxon>Aspergillus</taxon>
        <taxon>Aspergillus subgen. Circumdati</taxon>
    </lineage>
</organism>
<gene>
    <name evidence="4" type="ORF">AO090012000646</name>
</gene>
<keyword evidence="2" id="KW-0812">Transmembrane</keyword>
<dbReference type="Pfam" id="PF26176">
    <property type="entry name" value="zf_C2H2_17_2"/>
    <property type="match status" value="1"/>
</dbReference>
<evidence type="ECO:0000313" key="5">
    <source>
        <dbReference type="Proteomes" id="UP000006564"/>
    </source>
</evidence>
<proteinExistence type="predicted"/>
<dbReference type="Pfam" id="PF26177">
    <property type="entry name" value="zf_C2H2_17_1st"/>
    <property type="match status" value="1"/>
</dbReference>
<accession>Q2UCC7</accession>
<protein>
    <submittedName>
        <fullName evidence="4">DNA, SC012</fullName>
    </submittedName>
</protein>